<dbReference type="PANTHER" id="PTHR43802">
    <property type="entry name" value="ENOYL-COA HYDRATASE"/>
    <property type="match status" value="1"/>
</dbReference>
<evidence type="ECO:0000256" key="1">
    <source>
        <dbReference type="ARBA" id="ARBA00005254"/>
    </source>
</evidence>
<gene>
    <name evidence="2" type="ORF">WAK64_03125</name>
</gene>
<protein>
    <submittedName>
        <fullName evidence="2">Enoyl-CoA hydratase/isomerase family protein</fullName>
    </submittedName>
</protein>
<evidence type="ECO:0000313" key="3">
    <source>
        <dbReference type="Proteomes" id="UP001312865"/>
    </source>
</evidence>
<dbReference type="InterPro" id="IPR029045">
    <property type="entry name" value="ClpP/crotonase-like_dom_sf"/>
</dbReference>
<name>A0ABU8H9U5_9BACI</name>
<comment type="caution">
    <text evidence="2">The sequence shown here is derived from an EMBL/GenBank/DDBJ whole genome shotgun (WGS) entry which is preliminary data.</text>
</comment>
<dbReference type="InterPro" id="IPR001753">
    <property type="entry name" value="Enoyl-CoA_hydra/iso"/>
</dbReference>
<dbReference type="CDD" id="cd06558">
    <property type="entry name" value="crotonase-like"/>
    <property type="match status" value="1"/>
</dbReference>
<keyword evidence="3" id="KW-1185">Reference proteome</keyword>
<organism evidence="2 3">
    <name type="scientific">Bacillus spongiae</name>
    <dbReference type="NCBI Taxonomy" id="2683610"/>
    <lineage>
        <taxon>Bacteria</taxon>
        <taxon>Bacillati</taxon>
        <taxon>Bacillota</taxon>
        <taxon>Bacilli</taxon>
        <taxon>Bacillales</taxon>
        <taxon>Bacillaceae</taxon>
        <taxon>Bacillus</taxon>
    </lineage>
</organism>
<dbReference type="PANTHER" id="PTHR43802:SF1">
    <property type="entry name" value="IP11341P-RELATED"/>
    <property type="match status" value="1"/>
</dbReference>
<comment type="similarity">
    <text evidence="1">Belongs to the enoyl-CoA hydratase/isomerase family.</text>
</comment>
<evidence type="ECO:0000313" key="2">
    <source>
        <dbReference type="EMBL" id="MEI5906062.1"/>
    </source>
</evidence>
<dbReference type="EMBL" id="JBBAXC010000002">
    <property type="protein sequence ID" value="MEI5906062.1"/>
    <property type="molecule type" value="Genomic_DNA"/>
</dbReference>
<dbReference type="Pfam" id="PF00378">
    <property type="entry name" value="ECH_1"/>
    <property type="match status" value="1"/>
</dbReference>
<reference evidence="2 3" key="1">
    <citation type="journal article" date="2018" name="J. Microbiol.">
        <title>Bacillus spongiae sp. nov., isolated from sponge of Jeju Island.</title>
        <authorList>
            <person name="Lee G.E."/>
            <person name="Im W.T."/>
            <person name="Park J.S."/>
        </authorList>
    </citation>
    <scope>NUCLEOTIDE SEQUENCE [LARGE SCALE GENOMIC DNA]</scope>
    <source>
        <strain evidence="2 3">135PIL107-10</strain>
    </source>
</reference>
<dbReference type="SUPFAM" id="SSF52096">
    <property type="entry name" value="ClpP/crotonase"/>
    <property type="match status" value="1"/>
</dbReference>
<dbReference type="Proteomes" id="UP001312865">
    <property type="component" value="Unassembled WGS sequence"/>
</dbReference>
<dbReference type="RefSeq" id="WP_336585485.1">
    <property type="nucleotide sequence ID" value="NZ_JBBAXC010000002.1"/>
</dbReference>
<proteinExistence type="inferred from homology"/>
<accession>A0ABU8H9U5</accession>
<dbReference type="Gene3D" id="3.90.226.10">
    <property type="entry name" value="2-enoyl-CoA Hydratase, Chain A, domain 1"/>
    <property type="match status" value="1"/>
</dbReference>
<sequence>MGDYIIEKKGHIVCFTINREKKRNAVNDEVMNGLQRALEEAKHPTIKALLIKGAGVEAFCSGGDLSVFHKLFTAEEAFGMLSKMGKILYTLSTFEKPTFCYINGLAVGGGAEIATACDIRVIQKSGRVGFIQGALGITTGWGGGTLLMKKLQRDMALQMLLSSSRYDADSLKNMGFVREIVDSERAAIEYFTALTHHSLDVMMAYKKMMLEDANNLFESMKKEIEHCSVLWATKEHHQAVASFLQKK</sequence>